<organism evidence="2 3">
    <name type="scientific">Roridomyces roridus</name>
    <dbReference type="NCBI Taxonomy" id="1738132"/>
    <lineage>
        <taxon>Eukaryota</taxon>
        <taxon>Fungi</taxon>
        <taxon>Dikarya</taxon>
        <taxon>Basidiomycota</taxon>
        <taxon>Agaricomycotina</taxon>
        <taxon>Agaricomycetes</taxon>
        <taxon>Agaricomycetidae</taxon>
        <taxon>Agaricales</taxon>
        <taxon>Marasmiineae</taxon>
        <taxon>Mycenaceae</taxon>
        <taxon>Roridomyces</taxon>
    </lineage>
</organism>
<protein>
    <submittedName>
        <fullName evidence="2">Uncharacterized protein</fullName>
    </submittedName>
</protein>
<feature type="compositionally biased region" description="Polar residues" evidence="1">
    <location>
        <begin position="1183"/>
        <end position="1192"/>
    </location>
</feature>
<feature type="compositionally biased region" description="Low complexity" evidence="1">
    <location>
        <begin position="261"/>
        <end position="274"/>
    </location>
</feature>
<dbReference type="EMBL" id="JARKIF010000036">
    <property type="protein sequence ID" value="KAJ7610186.1"/>
    <property type="molecule type" value="Genomic_DNA"/>
</dbReference>
<reference evidence="2" key="1">
    <citation type="submission" date="2023-03" db="EMBL/GenBank/DDBJ databases">
        <title>Massive genome expansion in bonnet fungi (Mycena s.s.) driven by repeated elements and novel gene families across ecological guilds.</title>
        <authorList>
            <consortium name="Lawrence Berkeley National Laboratory"/>
            <person name="Harder C.B."/>
            <person name="Miyauchi S."/>
            <person name="Viragh M."/>
            <person name="Kuo A."/>
            <person name="Thoen E."/>
            <person name="Andreopoulos B."/>
            <person name="Lu D."/>
            <person name="Skrede I."/>
            <person name="Drula E."/>
            <person name="Henrissat B."/>
            <person name="Morin E."/>
            <person name="Kohler A."/>
            <person name="Barry K."/>
            <person name="LaButti K."/>
            <person name="Morin E."/>
            <person name="Salamov A."/>
            <person name="Lipzen A."/>
            <person name="Mereny Z."/>
            <person name="Hegedus B."/>
            <person name="Baldrian P."/>
            <person name="Stursova M."/>
            <person name="Weitz H."/>
            <person name="Taylor A."/>
            <person name="Grigoriev I.V."/>
            <person name="Nagy L.G."/>
            <person name="Martin F."/>
            <person name="Kauserud H."/>
        </authorList>
    </citation>
    <scope>NUCLEOTIDE SEQUENCE</scope>
    <source>
        <strain evidence="2">9284</strain>
    </source>
</reference>
<feature type="region of interest" description="Disordered" evidence="1">
    <location>
        <begin position="882"/>
        <end position="910"/>
    </location>
</feature>
<comment type="caution">
    <text evidence="2">The sequence shown here is derived from an EMBL/GenBank/DDBJ whole genome shotgun (WGS) entry which is preliminary data.</text>
</comment>
<proteinExistence type="predicted"/>
<accession>A0AAD7B5F2</accession>
<evidence type="ECO:0000256" key="1">
    <source>
        <dbReference type="SAM" id="MobiDB-lite"/>
    </source>
</evidence>
<feature type="region of interest" description="Disordered" evidence="1">
    <location>
        <begin position="261"/>
        <end position="288"/>
    </location>
</feature>
<dbReference type="Proteomes" id="UP001221142">
    <property type="component" value="Unassembled WGS sequence"/>
</dbReference>
<feature type="region of interest" description="Disordered" evidence="1">
    <location>
        <begin position="1115"/>
        <end position="1233"/>
    </location>
</feature>
<sequence>MAGHGPRIIDCRQSITLLLSPTSSPALPPSRPTKRMDQNPWNAAEFEAALNADGWAGGGYATDGPHQSWPSDWMSGQMSGSNGHSAGNWAWPTDSEVIEPSVSNSHALTLAASPYASSISSFPGYSTTTQSSASSNFPSDLPMHASVDADPWRLYAQSTARSSTSSLAGAEFSDINSFYHQPAASTSSLSLSACGDIWDDLNNLSSDNDTRFSDFADQRFSSLDPTSVWNELPFSMVAAERSSSPQLDFADDPSPVLVPAATQSAAAAAKSRSSGGKKPRMRPEEMGDEFELDWQRSDTKWVEDGVWSEYIEFPYGLAFTQHKTIRRLERVHGVPSELPHPEVPTAFVLSFPEQVVPGNMTLDGFWRDLCPHSWRQSTGGRDHADANISGFFFPGRSASEKISCRRAVPVCQGVWVCGSIDPTFIHEVRRDLDPELQHRLAEATLRVREQQEGTMVGKVLTYISSLDRLHCTGILADGSTCPGTVSDVRAFRKSHSGKMHGLACTNRLALTFAESRHSTHYIQEDIDETIFLAAKRGEQIIDGEDAEGDCTSVLSLKQASTVAKTCRFNHFCNGVAYSAPLVRVQCNARMTFFIPNGDVYDDLRFTMIAFPSEYHCHPTSLGTRCPRGVRDKYKECVRKYGPEATVVKVEIAQSTRDILGGKTPSQYDPSLINARLKYRLLREVRLESATAADGENVAEAVAAYIARQQAIPDAQQRYIHTFRSSEGKRIFIGAHAPLLSRIHHLRTLDFDTSFKPVEGKLQIFEINGLLDSHGCVITVLRVWMDAHDRATFEIVWSDVFGIVLSLTGNPLRFKRLHAGGKLLGINSDMEAAPLLAFADAVWKTMTDARRAEIGEPQFVLLFVLRICKVHFNRGIDDLKHLPSDAGADSDSDASDAEDEPDETPDHPLPLTRRRLRGLRHFHSQQQVDALDMAILGSGDKQLIAWWNHKTMHRWLLPGLISFLSHIHSDDWHLIPASTNIGEGKHRWNNMYAGTGMGIIESMEKYEQLDIEVEYKLKQAAITGDLHNMHNDPVDRYAQRNARNMARMKGLQRKRTTDHYVKLCKLAVEGVEQELRAARAELKSKSPGAEKIVATEAVEALKAELDVARAKLAQAKAEVNTNSSGRVRAARPPRTAAGSAKVQSVPAPTPATFTAPPSPPSPPSPPLEHSISTASPQPVPGQVTAGTAISEPTDSPAPRRASTRKRARPESSLAAPLSSTKRQKTPADPLAGWVMFDPDTEKEVTGHEWVRENPQEFAERYPKDYARYLSYIAFQNNS</sequence>
<feature type="region of interest" description="Disordered" evidence="1">
    <location>
        <begin position="20"/>
        <end position="40"/>
    </location>
</feature>
<evidence type="ECO:0000313" key="2">
    <source>
        <dbReference type="EMBL" id="KAJ7610186.1"/>
    </source>
</evidence>
<feature type="compositionally biased region" description="Acidic residues" evidence="1">
    <location>
        <begin position="887"/>
        <end position="902"/>
    </location>
</feature>
<evidence type="ECO:0000313" key="3">
    <source>
        <dbReference type="Proteomes" id="UP001221142"/>
    </source>
</evidence>
<feature type="compositionally biased region" description="Pro residues" evidence="1">
    <location>
        <begin position="1155"/>
        <end position="1165"/>
    </location>
</feature>
<gene>
    <name evidence="2" type="ORF">FB45DRAFT_1122145</name>
</gene>
<dbReference type="AlphaFoldDB" id="A0AAD7B5F2"/>
<feature type="compositionally biased region" description="Low complexity" evidence="1">
    <location>
        <begin position="1125"/>
        <end position="1136"/>
    </location>
</feature>
<name>A0AAD7B5F2_9AGAR</name>
<keyword evidence="3" id="KW-1185">Reference proteome</keyword>